<dbReference type="Gene3D" id="2.60.40.730">
    <property type="entry name" value="SOR catalytic domain"/>
    <property type="match status" value="1"/>
</dbReference>
<keyword evidence="4" id="KW-0249">Electron transport</keyword>
<dbReference type="RefSeq" id="WP_132279756.1">
    <property type="nucleotide sequence ID" value="NZ_JAOBST010000015.1"/>
</dbReference>
<evidence type="ECO:0000259" key="6">
    <source>
        <dbReference type="Pfam" id="PF01880"/>
    </source>
</evidence>
<evidence type="ECO:0000256" key="5">
    <source>
        <dbReference type="ARBA" id="ARBA00023004"/>
    </source>
</evidence>
<evidence type="ECO:0000256" key="1">
    <source>
        <dbReference type="ARBA" id="ARBA00005941"/>
    </source>
</evidence>
<keyword evidence="3" id="KW-0479">Metal-binding</keyword>
<evidence type="ECO:0000256" key="4">
    <source>
        <dbReference type="ARBA" id="ARBA00022982"/>
    </source>
</evidence>
<keyword evidence="8" id="KW-1185">Reference proteome</keyword>
<organism evidence="7 8">
    <name type="scientific">Extibacter muris</name>
    <dbReference type="NCBI Taxonomy" id="1796622"/>
    <lineage>
        <taxon>Bacteria</taxon>
        <taxon>Bacillati</taxon>
        <taxon>Bacillota</taxon>
        <taxon>Clostridia</taxon>
        <taxon>Lachnospirales</taxon>
        <taxon>Lachnospiraceae</taxon>
        <taxon>Extibacter</taxon>
    </lineage>
</organism>
<keyword evidence="2" id="KW-0813">Transport</keyword>
<name>A0A4V2WSA2_9FIRM</name>
<dbReference type="InterPro" id="IPR051233">
    <property type="entry name" value="Desulfoferrodoxin_SOR"/>
</dbReference>
<evidence type="ECO:0000256" key="3">
    <source>
        <dbReference type="ARBA" id="ARBA00022723"/>
    </source>
</evidence>
<protein>
    <submittedName>
        <fullName evidence="7">Desulfoferrodoxin</fullName>
    </submittedName>
</protein>
<gene>
    <name evidence="7" type="ORF">E1963_15255</name>
</gene>
<dbReference type="SUPFAM" id="SSF49367">
    <property type="entry name" value="Superoxide reductase-like"/>
    <property type="match status" value="1"/>
</dbReference>
<accession>A0A4V2WSA2</accession>
<dbReference type="GO" id="GO:0005506">
    <property type="term" value="F:iron ion binding"/>
    <property type="evidence" value="ECO:0007669"/>
    <property type="project" value="InterPro"/>
</dbReference>
<evidence type="ECO:0000256" key="2">
    <source>
        <dbReference type="ARBA" id="ARBA00022448"/>
    </source>
</evidence>
<dbReference type="GO" id="GO:0016491">
    <property type="term" value="F:oxidoreductase activity"/>
    <property type="evidence" value="ECO:0007669"/>
    <property type="project" value="InterPro"/>
</dbReference>
<dbReference type="EMBL" id="SMMX01000015">
    <property type="protein sequence ID" value="TDA20810.1"/>
    <property type="molecule type" value="Genomic_DNA"/>
</dbReference>
<comment type="caution">
    <text evidence="7">The sequence shown here is derived from an EMBL/GenBank/DDBJ whole genome shotgun (WGS) entry which is preliminary data.</text>
</comment>
<dbReference type="Pfam" id="PF01880">
    <property type="entry name" value="Desulfoferrodox"/>
    <property type="match status" value="1"/>
</dbReference>
<dbReference type="InterPro" id="IPR036073">
    <property type="entry name" value="Desulfoferrodoxin_Fe-bd_dom_sf"/>
</dbReference>
<dbReference type="PANTHER" id="PTHR36541">
    <property type="entry name" value="SUPEROXIDE REDUCTASE-RELATED"/>
    <property type="match status" value="1"/>
</dbReference>
<keyword evidence="5" id="KW-0408">Iron</keyword>
<comment type="similarity">
    <text evidence="1">Belongs to the desulfoferrodoxin family.</text>
</comment>
<sequence length="123" mass="13591">MGNFYKGQNSQNIFLELVAITDQNKAPQIEELTANTTDAAQEKHVPVVTIHGNNVEVSIGSVSHPMLEEHSITVIFIETKMGGQYRRLTPGEEPKAVFTLEDGDEFVAAYEYCNLHGLWKAGA</sequence>
<proteinExistence type="inferred from homology"/>
<evidence type="ECO:0000313" key="8">
    <source>
        <dbReference type="Proteomes" id="UP000295710"/>
    </source>
</evidence>
<dbReference type="AlphaFoldDB" id="A0A4V2WSA2"/>
<feature type="domain" description="Desulfoferrodoxin ferrous iron-binding" evidence="6">
    <location>
        <begin position="37"/>
        <end position="121"/>
    </location>
</feature>
<evidence type="ECO:0000313" key="7">
    <source>
        <dbReference type="EMBL" id="TDA20810.1"/>
    </source>
</evidence>
<reference evidence="7 8" key="1">
    <citation type="journal article" date="2016" name="Nat. Microbiol.">
        <title>The Mouse Intestinal Bacterial Collection (miBC) provides host-specific insight into cultured diversity and functional potential of the gut microbiota.</title>
        <authorList>
            <person name="Lagkouvardos I."/>
            <person name="Pukall R."/>
            <person name="Abt B."/>
            <person name="Foesel B.U."/>
            <person name="Meier-Kolthoff J.P."/>
            <person name="Kumar N."/>
            <person name="Bresciani A."/>
            <person name="Martinez I."/>
            <person name="Just S."/>
            <person name="Ziegler C."/>
            <person name="Brugiroux S."/>
            <person name="Garzetti D."/>
            <person name="Wenning M."/>
            <person name="Bui T.P."/>
            <person name="Wang J."/>
            <person name="Hugenholtz F."/>
            <person name="Plugge C.M."/>
            <person name="Peterson D.A."/>
            <person name="Hornef M.W."/>
            <person name="Baines J.F."/>
            <person name="Smidt H."/>
            <person name="Walter J."/>
            <person name="Kristiansen K."/>
            <person name="Nielsen H.B."/>
            <person name="Haller D."/>
            <person name="Overmann J."/>
            <person name="Stecher B."/>
            <person name="Clavel T."/>
        </authorList>
    </citation>
    <scope>NUCLEOTIDE SEQUENCE [LARGE SCALE GENOMIC DNA]</scope>
    <source>
        <strain evidence="7 8">DSM 28560</strain>
    </source>
</reference>
<dbReference type="Proteomes" id="UP000295710">
    <property type="component" value="Unassembled WGS sequence"/>
</dbReference>
<dbReference type="PANTHER" id="PTHR36541:SF1">
    <property type="entry name" value="SUPEROXIDE REDUCTASE-RELATED"/>
    <property type="match status" value="1"/>
</dbReference>
<dbReference type="InterPro" id="IPR002742">
    <property type="entry name" value="Desulfoferrodoxin_Fe-bd_dom"/>
</dbReference>